<reference evidence="3" key="1">
    <citation type="journal article" date="2023" name="Mol. Phylogenet. Evol.">
        <title>Genome-scale phylogeny and comparative genomics of the fungal order Sordariales.</title>
        <authorList>
            <person name="Hensen N."/>
            <person name="Bonometti L."/>
            <person name="Westerberg I."/>
            <person name="Brannstrom I.O."/>
            <person name="Guillou S."/>
            <person name="Cros-Aarteil S."/>
            <person name="Calhoun S."/>
            <person name="Haridas S."/>
            <person name="Kuo A."/>
            <person name="Mondo S."/>
            <person name="Pangilinan J."/>
            <person name="Riley R."/>
            <person name="LaButti K."/>
            <person name="Andreopoulos B."/>
            <person name="Lipzen A."/>
            <person name="Chen C."/>
            <person name="Yan M."/>
            <person name="Daum C."/>
            <person name="Ng V."/>
            <person name="Clum A."/>
            <person name="Steindorff A."/>
            <person name="Ohm R.A."/>
            <person name="Martin F."/>
            <person name="Silar P."/>
            <person name="Natvig D.O."/>
            <person name="Lalanne C."/>
            <person name="Gautier V."/>
            <person name="Ament-Velasquez S.L."/>
            <person name="Kruys A."/>
            <person name="Hutchinson M.I."/>
            <person name="Powell A.J."/>
            <person name="Barry K."/>
            <person name="Miller A.N."/>
            <person name="Grigoriev I.V."/>
            <person name="Debuchy R."/>
            <person name="Gladieux P."/>
            <person name="Hiltunen Thoren M."/>
            <person name="Johannesson H."/>
        </authorList>
    </citation>
    <scope>NUCLEOTIDE SEQUENCE</scope>
    <source>
        <strain evidence="3">PSN309</strain>
    </source>
</reference>
<organism evidence="3 4">
    <name type="scientific">Podospora australis</name>
    <dbReference type="NCBI Taxonomy" id="1536484"/>
    <lineage>
        <taxon>Eukaryota</taxon>
        <taxon>Fungi</taxon>
        <taxon>Dikarya</taxon>
        <taxon>Ascomycota</taxon>
        <taxon>Pezizomycotina</taxon>
        <taxon>Sordariomycetes</taxon>
        <taxon>Sordariomycetidae</taxon>
        <taxon>Sordariales</taxon>
        <taxon>Podosporaceae</taxon>
        <taxon>Podospora</taxon>
    </lineage>
</organism>
<evidence type="ECO:0000256" key="1">
    <source>
        <dbReference type="SAM" id="MobiDB-lite"/>
    </source>
</evidence>
<evidence type="ECO:0000313" key="4">
    <source>
        <dbReference type="Proteomes" id="UP001302126"/>
    </source>
</evidence>
<proteinExistence type="predicted"/>
<keyword evidence="2" id="KW-0732">Signal</keyword>
<name>A0AAN6X271_9PEZI</name>
<keyword evidence="4" id="KW-1185">Reference proteome</keyword>
<reference evidence="3" key="2">
    <citation type="submission" date="2023-05" db="EMBL/GenBank/DDBJ databases">
        <authorList>
            <consortium name="Lawrence Berkeley National Laboratory"/>
            <person name="Steindorff A."/>
            <person name="Hensen N."/>
            <person name="Bonometti L."/>
            <person name="Westerberg I."/>
            <person name="Brannstrom I.O."/>
            <person name="Guillou S."/>
            <person name="Cros-Aarteil S."/>
            <person name="Calhoun S."/>
            <person name="Haridas S."/>
            <person name="Kuo A."/>
            <person name="Mondo S."/>
            <person name="Pangilinan J."/>
            <person name="Riley R."/>
            <person name="Labutti K."/>
            <person name="Andreopoulos B."/>
            <person name="Lipzen A."/>
            <person name="Chen C."/>
            <person name="Yanf M."/>
            <person name="Daum C."/>
            <person name="Ng V."/>
            <person name="Clum A."/>
            <person name="Ohm R."/>
            <person name="Martin F."/>
            <person name="Silar P."/>
            <person name="Natvig D."/>
            <person name="Lalanne C."/>
            <person name="Gautier V."/>
            <person name="Ament-Velasquez S.L."/>
            <person name="Kruys A."/>
            <person name="Hutchinson M.I."/>
            <person name="Powell A.J."/>
            <person name="Barry K."/>
            <person name="Miller A.N."/>
            <person name="Grigoriev I.V."/>
            <person name="Debuchy R."/>
            <person name="Gladieux P."/>
            <person name="Thoren M.H."/>
            <person name="Johannesson H."/>
        </authorList>
    </citation>
    <scope>NUCLEOTIDE SEQUENCE</scope>
    <source>
        <strain evidence="3">PSN309</strain>
    </source>
</reference>
<gene>
    <name evidence="3" type="ORF">QBC35DRAFT_482901</name>
</gene>
<evidence type="ECO:0008006" key="5">
    <source>
        <dbReference type="Google" id="ProtNLM"/>
    </source>
</evidence>
<protein>
    <recommendedName>
        <fullName evidence="5">Secreted protein</fullName>
    </recommendedName>
</protein>
<dbReference type="Proteomes" id="UP001302126">
    <property type="component" value="Unassembled WGS sequence"/>
</dbReference>
<accession>A0AAN6X271</accession>
<feature type="chain" id="PRO_5042874384" description="Secreted protein" evidence="2">
    <location>
        <begin position="21"/>
        <end position="82"/>
    </location>
</feature>
<feature type="region of interest" description="Disordered" evidence="1">
    <location>
        <begin position="51"/>
        <end position="82"/>
    </location>
</feature>
<dbReference type="EMBL" id="MU864353">
    <property type="protein sequence ID" value="KAK4192649.1"/>
    <property type="molecule type" value="Genomic_DNA"/>
</dbReference>
<feature type="compositionally biased region" description="Low complexity" evidence="1">
    <location>
        <begin position="73"/>
        <end position="82"/>
    </location>
</feature>
<evidence type="ECO:0000256" key="2">
    <source>
        <dbReference type="SAM" id="SignalP"/>
    </source>
</evidence>
<comment type="caution">
    <text evidence="3">The sequence shown here is derived from an EMBL/GenBank/DDBJ whole genome shotgun (WGS) entry which is preliminary data.</text>
</comment>
<feature type="signal peptide" evidence="2">
    <location>
        <begin position="1"/>
        <end position="20"/>
    </location>
</feature>
<evidence type="ECO:0000313" key="3">
    <source>
        <dbReference type="EMBL" id="KAK4192649.1"/>
    </source>
</evidence>
<dbReference type="AlphaFoldDB" id="A0AAN6X271"/>
<sequence>MCSALGAICVSCTIVQCVESSNCISKCNTALVRRSQVAYLAYTHDYPKRLYNRHEARTGSTTDGRSSGDRQGRSGTRAHSST</sequence>